<sequence length="210" mass="24332">MAGELYNHCIVCEAPGVQQCSSCKTARYCSKEHQKQDWRAHKEYCLQVKAAGDQTFTAILFPVNERRPRLVKIPFEDVIDEEDGISWQKLQRNVWFKHPDSFVKADYFNNMGINGPDLGRTLCFFYDDNSIINRLPLNRCIVNMTGGKAGHVWCGNIFGLRSKDHTYFNEYNDAVLEEDLEPFVAYFDQYNKVRPDHMDPVLWAKMHPGA</sequence>
<dbReference type="EMBL" id="JAFIQS020000006">
    <property type="protein sequence ID" value="KAH9480156.1"/>
    <property type="molecule type" value="Genomic_DNA"/>
</dbReference>
<evidence type="ECO:0000313" key="2">
    <source>
        <dbReference type="Proteomes" id="UP000664032"/>
    </source>
</evidence>
<gene>
    <name evidence="1" type="ORF">JR316_0006753</name>
</gene>
<protein>
    <submittedName>
        <fullName evidence="1">Programmed cell death protein 2</fullName>
    </submittedName>
</protein>
<comment type="caution">
    <text evidence="1">The sequence shown here is derived from an EMBL/GenBank/DDBJ whole genome shotgun (WGS) entry which is preliminary data.</text>
</comment>
<organism evidence="1 2">
    <name type="scientific">Psilocybe cubensis</name>
    <name type="common">Psychedelic mushroom</name>
    <name type="synonym">Stropharia cubensis</name>
    <dbReference type="NCBI Taxonomy" id="181762"/>
    <lineage>
        <taxon>Eukaryota</taxon>
        <taxon>Fungi</taxon>
        <taxon>Dikarya</taxon>
        <taxon>Basidiomycota</taxon>
        <taxon>Agaricomycotina</taxon>
        <taxon>Agaricomycetes</taxon>
        <taxon>Agaricomycetidae</taxon>
        <taxon>Agaricales</taxon>
        <taxon>Agaricineae</taxon>
        <taxon>Strophariaceae</taxon>
        <taxon>Psilocybe</taxon>
    </lineage>
</organism>
<keyword evidence="2" id="KW-1185">Reference proteome</keyword>
<evidence type="ECO:0000313" key="1">
    <source>
        <dbReference type="EMBL" id="KAH9480156.1"/>
    </source>
</evidence>
<dbReference type="Proteomes" id="UP000664032">
    <property type="component" value="Unassembled WGS sequence"/>
</dbReference>
<accession>A0ACB8GX00</accession>
<reference evidence="1" key="1">
    <citation type="submission" date="2021-10" db="EMBL/GenBank/DDBJ databases">
        <title>Psilocybe cubensis genome.</title>
        <authorList>
            <person name="Mckernan K.J."/>
            <person name="Crawford S."/>
            <person name="Trippe A."/>
            <person name="Kane L.T."/>
            <person name="Mclaughlin S."/>
        </authorList>
    </citation>
    <scope>NUCLEOTIDE SEQUENCE</scope>
    <source>
        <strain evidence="1">MGC-MH-2018</strain>
    </source>
</reference>
<name>A0ACB8GX00_PSICU</name>
<proteinExistence type="predicted"/>